<sequence length="384" mass="41578">GVAGGKDRSGETDYIGAAPDAEFLVVKLKEPSQGLKDYYFLKEGVPAYSDSDVLMGIHYIIDKAATLQKPLVLCIGVGNNYGAHDGTNIIERYLDEITFIPGIAVVVATGNEANAGHHYKNSLQEGETKTIELNVSENENGFVLQIWSKSADKLLVGMRTPIGQIVEQVPLRPYKQEEISFTLQESKITIIYDYPEINTGGQLIAIRFDKPIPGSWQIDIYGEFILNGTFDAWLPHVGFIEFNTRFSEPNTETTICIPATSKYVISVGAYDYIDGSLYAGSGRGPSKNGNIQPDLIAPGINVIGPDLLGGTTSLIGTSTSAAIASGAAALLMEWAITKENLPTINTRIMSVILNRGAKRRKGVIYPNNVEGYGQLNLENALATI</sequence>
<keyword evidence="2" id="KW-1185">Reference proteome</keyword>
<protein>
    <submittedName>
        <fullName evidence="1">Uncharacterized protein</fullName>
    </submittedName>
</protein>
<dbReference type="Proteomes" id="UP000188637">
    <property type="component" value="Unassembled WGS sequence"/>
</dbReference>
<dbReference type="EMBL" id="LJHD01000093">
    <property type="protein sequence ID" value="ONI44830.1"/>
    <property type="molecule type" value="Genomic_DNA"/>
</dbReference>
<reference evidence="1" key="1">
    <citation type="submission" date="2016-08" db="EMBL/GenBank/DDBJ databases">
        <authorList>
            <person name="Ngugi D.K."/>
            <person name="Miyake S."/>
            <person name="Stingl U."/>
        </authorList>
    </citation>
    <scope>NUCLEOTIDE SEQUENCE</scope>
    <source>
        <strain evidence="1">SCG-D08WGA-EpuloA1</strain>
    </source>
</reference>
<gene>
    <name evidence="1" type="ORF">AN640_05215</name>
</gene>
<feature type="non-terminal residue" evidence="1">
    <location>
        <position position="1"/>
    </location>
</feature>
<evidence type="ECO:0000313" key="1">
    <source>
        <dbReference type="EMBL" id="ONI44830.1"/>
    </source>
</evidence>
<organism evidence="1 2">
    <name type="scientific">Candidatus Epulonipiscium fishelsonii</name>
    <dbReference type="NCBI Taxonomy" id="77094"/>
    <lineage>
        <taxon>Bacteria</taxon>
        <taxon>Bacillati</taxon>
        <taxon>Bacillota</taxon>
        <taxon>Clostridia</taxon>
        <taxon>Lachnospirales</taxon>
        <taxon>Lachnospiraceae</taxon>
        <taxon>Candidatus Epulonipiscium</taxon>
    </lineage>
</organism>
<comment type="caution">
    <text evidence="1">The sequence shown here is derived from an EMBL/GenBank/DDBJ whole genome shotgun (WGS) entry which is preliminary data.</text>
</comment>
<accession>A0ACC8XI27</accession>
<proteinExistence type="predicted"/>
<evidence type="ECO:0000313" key="2">
    <source>
        <dbReference type="Proteomes" id="UP000188637"/>
    </source>
</evidence>
<name>A0ACC8XI27_9FIRM</name>